<evidence type="ECO:0000256" key="3">
    <source>
        <dbReference type="ARBA" id="ARBA00022692"/>
    </source>
</evidence>
<comment type="subcellular location">
    <subcellularLocation>
        <location evidence="1">Cell membrane</location>
        <topology evidence="1">Multi-pass membrane protein</topology>
    </subcellularLocation>
</comment>
<keyword evidence="2" id="KW-1003">Cell membrane</keyword>
<dbReference type="EMBL" id="JAGVWE010000002">
    <property type="protein sequence ID" value="MBS3062624.1"/>
    <property type="molecule type" value="Genomic_DNA"/>
</dbReference>
<dbReference type="PANTHER" id="PTHR35402">
    <property type="entry name" value="INTEGRAL MEMBRANE PROTEIN-RELATED"/>
    <property type="match status" value="1"/>
</dbReference>
<evidence type="ECO:0000313" key="8">
    <source>
        <dbReference type="EMBL" id="HIH16296.1"/>
    </source>
</evidence>
<dbReference type="Proteomes" id="UP000678237">
    <property type="component" value="Unassembled WGS sequence"/>
</dbReference>
<dbReference type="InterPro" id="IPR018076">
    <property type="entry name" value="T2SS_GspF_dom"/>
</dbReference>
<keyword evidence="3 6" id="KW-0812">Transmembrane</keyword>
<dbReference type="GO" id="GO:0005886">
    <property type="term" value="C:plasma membrane"/>
    <property type="evidence" value="ECO:0007669"/>
    <property type="project" value="UniProtKB-SubCell"/>
</dbReference>
<name>A0A7J4JM12_9ARCH</name>
<evidence type="ECO:0000313" key="9">
    <source>
        <dbReference type="EMBL" id="MBS3062624.1"/>
    </source>
</evidence>
<reference evidence="9" key="2">
    <citation type="submission" date="2021-03" db="EMBL/GenBank/DDBJ databases">
        <authorList>
            <person name="Jaffe A."/>
        </authorList>
    </citation>
    <scope>NUCLEOTIDE SEQUENCE</scope>
    <source>
        <strain evidence="9">RIFCSPLOWO2_01_FULL_58_19</strain>
    </source>
</reference>
<accession>A0A7J4JM12</accession>
<evidence type="ECO:0000256" key="6">
    <source>
        <dbReference type="SAM" id="Phobius"/>
    </source>
</evidence>
<evidence type="ECO:0000313" key="10">
    <source>
        <dbReference type="Proteomes" id="UP000564964"/>
    </source>
</evidence>
<proteinExistence type="predicted"/>
<dbReference type="Pfam" id="PF00482">
    <property type="entry name" value="T2SSF"/>
    <property type="match status" value="1"/>
</dbReference>
<protein>
    <submittedName>
        <fullName evidence="8">Type II secretion system F family protein</fullName>
    </submittedName>
</protein>
<keyword evidence="5 6" id="KW-0472">Membrane</keyword>
<evidence type="ECO:0000259" key="7">
    <source>
        <dbReference type="Pfam" id="PF00482"/>
    </source>
</evidence>
<evidence type="ECO:0000256" key="5">
    <source>
        <dbReference type="ARBA" id="ARBA00023136"/>
    </source>
</evidence>
<evidence type="ECO:0000256" key="2">
    <source>
        <dbReference type="ARBA" id="ARBA00022475"/>
    </source>
</evidence>
<evidence type="ECO:0000256" key="1">
    <source>
        <dbReference type="ARBA" id="ARBA00004651"/>
    </source>
</evidence>
<sequence length="358" mass="39447">MILRGLALRFSDFSSKKFREQRLRKALNYAAFEGDADEWLGKRLLAAFLLGLAAFLLVYNAYRLLGFLYFPEYEFPLSLPLGREPLVLIIPVIPLLASLLAGLACLALVLLLYFLHLYYLIEGRARMVEGVLPDFLLLVSSNINAGMTPFHSFQAAARPEFGPLSEEVRYAVSKSLGTTSFNQALSELSNRIKSDTLQGFVTFFSQAMKSGGRLSKLLESSAFDIRQTQELRKELQSSTKMYVIFVVFIVMVATPGLMAVSVQFLDMLQSIQSKTRNSAVNETGLGFLATSSELSSDFMSQTALLLLVGNALLASLFVGVLSMGKAKLGLKYFPGILLVSFLVFALARAFLAVVLPLP</sequence>
<dbReference type="EMBL" id="DUGH01000068">
    <property type="protein sequence ID" value="HIH16296.1"/>
    <property type="molecule type" value="Genomic_DNA"/>
</dbReference>
<organism evidence="8 10">
    <name type="scientific">Candidatus Iainarchaeum sp</name>
    <dbReference type="NCBI Taxonomy" id="3101447"/>
    <lineage>
        <taxon>Archaea</taxon>
        <taxon>Candidatus Iainarchaeota</taxon>
        <taxon>Candidatus Iainarchaeia</taxon>
        <taxon>Candidatus Iainarchaeales</taxon>
        <taxon>Candidatus Iainarchaeaceae</taxon>
        <taxon>Candidatus Iainarchaeum</taxon>
    </lineage>
</organism>
<keyword evidence="4 6" id="KW-1133">Transmembrane helix</keyword>
<feature type="transmembrane region" description="Helical" evidence="6">
    <location>
        <begin position="85"/>
        <end position="118"/>
    </location>
</feature>
<dbReference type="AlphaFoldDB" id="A0A7J4JM12"/>
<comment type="caution">
    <text evidence="8">The sequence shown here is derived from an EMBL/GenBank/DDBJ whole genome shotgun (WGS) entry which is preliminary data.</text>
</comment>
<feature type="transmembrane region" description="Helical" evidence="6">
    <location>
        <begin position="44"/>
        <end position="65"/>
    </location>
</feature>
<dbReference type="Proteomes" id="UP000564964">
    <property type="component" value="Unassembled WGS sequence"/>
</dbReference>
<evidence type="ECO:0000256" key="4">
    <source>
        <dbReference type="ARBA" id="ARBA00022989"/>
    </source>
</evidence>
<feature type="transmembrane region" description="Helical" evidence="6">
    <location>
        <begin position="303"/>
        <end position="324"/>
    </location>
</feature>
<feature type="transmembrane region" description="Helical" evidence="6">
    <location>
        <begin position="336"/>
        <end position="357"/>
    </location>
</feature>
<gene>
    <name evidence="8" type="ORF">HA252_02740</name>
    <name evidence="9" type="ORF">J4203_02020</name>
</gene>
<reference evidence="9" key="3">
    <citation type="submission" date="2021-05" db="EMBL/GenBank/DDBJ databases">
        <title>Protein family content uncovers lineage relationships and bacterial pathway maintenance mechanisms in DPANN archaea.</title>
        <authorList>
            <person name="Castelle C.J."/>
            <person name="Meheust R."/>
            <person name="Jaffe A.L."/>
            <person name="Seitz K."/>
            <person name="Gong X."/>
            <person name="Baker B.J."/>
            <person name="Banfield J.F."/>
        </authorList>
    </citation>
    <scope>NUCLEOTIDE SEQUENCE</scope>
    <source>
        <strain evidence="9">RIFCSPLOWO2_01_FULL_58_19</strain>
    </source>
</reference>
<reference evidence="10" key="1">
    <citation type="journal article" date="2020" name="bioRxiv">
        <title>A rank-normalized archaeal taxonomy based on genome phylogeny resolves widespread incomplete and uneven classifications.</title>
        <authorList>
            <person name="Rinke C."/>
            <person name="Chuvochina M."/>
            <person name="Mussig A.J."/>
            <person name="Chaumeil P.-A."/>
            <person name="Waite D.W."/>
            <person name="Whitman W.B."/>
            <person name="Parks D.H."/>
            <person name="Hugenholtz P."/>
        </authorList>
    </citation>
    <scope>NUCLEOTIDE SEQUENCE [LARGE SCALE GENOMIC DNA]</scope>
</reference>
<dbReference type="InterPro" id="IPR056569">
    <property type="entry name" value="ArlJ-like"/>
</dbReference>
<feature type="transmembrane region" description="Helical" evidence="6">
    <location>
        <begin position="242"/>
        <end position="265"/>
    </location>
</feature>
<feature type="domain" description="Type II secretion system protein GspF" evidence="7">
    <location>
        <begin position="135"/>
        <end position="257"/>
    </location>
</feature>
<dbReference type="PANTHER" id="PTHR35402:SF1">
    <property type="entry name" value="TYPE II SECRETION SYSTEM PROTEIN GSPF DOMAIN-CONTAINING PROTEIN"/>
    <property type="match status" value="1"/>
</dbReference>